<dbReference type="InterPro" id="IPR051055">
    <property type="entry name" value="PIF1_helicase"/>
</dbReference>
<dbReference type="GeneID" id="106816447"/>
<dbReference type="InterPro" id="IPR027417">
    <property type="entry name" value="P-loop_NTPase"/>
</dbReference>
<dbReference type="PANTHER" id="PTHR47642">
    <property type="entry name" value="ATP-DEPENDENT DNA HELICASE"/>
    <property type="match status" value="1"/>
</dbReference>
<reference evidence="2" key="1">
    <citation type="submission" date="2025-08" db="UniProtKB">
        <authorList>
            <consortium name="RefSeq"/>
        </authorList>
    </citation>
    <scope>IDENTIFICATION</scope>
</reference>
<evidence type="ECO:0000313" key="2">
    <source>
        <dbReference type="RefSeq" id="XP_014676552.1"/>
    </source>
</evidence>
<organism evidence="1 2">
    <name type="scientific">Priapulus caudatus</name>
    <name type="common">Priapulid worm</name>
    <dbReference type="NCBI Taxonomy" id="37621"/>
    <lineage>
        <taxon>Eukaryota</taxon>
        <taxon>Metazoa</taxon>
        <taxon>Ecdysozoa</taxon>
        <taxon>Scalidophora</taxon>
        <taxon>Priapulida</taxon>
        <taxon>Priapulimorpha</taxon>
        <taxon>Priapulimorphida</taxon>
        <taxon>Priapulidae</taxon>
        <taxon>Priapulus</taxon>
    </lineage>
</organism>
<gene>
    <name evidence="2" type="primary">LOC106816447</name>
</gene>
<protein>
    <submittedName>
        <fullName evidence="2">ATP-dependent DNA helicase PIF1-like</fullName>
    </submittedName>
</protein>
<keyword evidence="1" id="KW-1185">Reference proteome</keyword>
<dbReference type="RefSeq" id="XP_014676552.1">
    <property type="nucleotide sequence ID" value="XM_014821066.1"/>
</dbReference>
<dbReference type="SUPFAM" id="SSF52540">
    <property type="entry name" value="P-loop containing nucleoside triphosphate hydrolases"/>
    <property type="match status" value="1"/>
</dbReference>
<sequence>MAGDFFQLSPVPNAEYRDYSHYRFMSPVFSSFPHTIELDQVLRQQDDTLISCINQLARGQLLSDTSLSLLTEVSRPLYQSQDTIVCLVRNYEADVFNAEKLGQLQGEPTISTAKDSADLRTLKRSRVPKHVASKLGAPVVLTANLADTLFNGLLRRVHAISSAGPLIKFDINGCDEATPITPHLFSMYSPTEQKVTATRKQLPLLLAFGMAIHKCQGITLPSVEVHCKHIFAPGQLGVAVGRATHRDGLRVVGFTSNCAKEHHQAVIDFYQQLVNADTQGLSARFATPVHSLNMSKKTATTHPPPAVLSYLATCLRRPLPVTEELTRCVSTYGQ</sequence>
<evidence type="ECO:0000313" key="1">
    <source>
        <dbReference type="Proteomes" id="UP000695022"/>
    </source>
</evidence>
<proteinExistence type="predicted"/>
<name>A0ABM1EWI1_PRICU</name>
<accession>A0ABM1EWI1</accession>
<dbReference type="Proteomes" id="UP000695022">
    <property type="component" value="Unplaced"/>
</dbReference>